<dbReference type="RefSeq" id="WP_193183346.1">
    <property type="nucleotide sequence ID" value="NZ_JACVXA010000038.1"/>
</dbReference>
<organism evidence="1 2">
    <name type="scientific">Mangrovicoccus algicola</name>
    <dbReference type="NCBI Taxonomy" id="2771008"/>
    <lineage>
        <taxon>Bacteria</taxon>
        <taxon>Pseudomonadati</taxon>
        <taxon>Pseudomonadota</taxon>
        <taxon>Alphaproteobacteria</taxon>
        <taxon>Rhodobacterales</taxon>
        <taxon>Paracoccaceae</taxon>
        <taxon>Mangrovicoccus</taxon>
    </lineage>
</organism>
<dbReference type="EMBL" id="JACVXA010000038">
    <property type="protein sequence ID" value="MBE3639064.1"/>
    <property type="molecule type" value="Genomic_DNA"/>
</dbReference>
<proteinExistence type="predicted"/>
<dbReference type="AlphaFoldDB" id="A0A8J6YYQ2"/>
<dbReference type="Proteomes" id="UP000609121">
    <property type="component" value="Unassembled WGS sequence"/>
</dbReference>
<comment type="caution">
    <text evidence="1">The sequence shown here is derived from an EMBL/GenBank/DDBJ whole genome shotgun (WGS) entry which is preliminary data.</text>
</comment>
<gene>
    <name evidence="1" type="ORF">ICN82_12710</name>
</gene>
<reference evidence="1" key="1">
    <citation type="submission" date="2020-09" db="EMBL/GenBank/DDBJ databases">
        <title>A novel bacterium of genus Mangrovicoccus, isolated from South China Sea.</title>
        <authorList>
            <person name="Huang H."/>
            <person name="Mo K."/>
            <person name="Hu Y."/>
        </authorList>
    </citation>
    <scope>NUCLEOTIDE SEQUENCE</scope>
    <source>
        <strain evidence="1">HB182678</strain>
    </source>
</reference>
<accession>A0A8J6YYQ2</accession>
<evidence type="ECO:0000313" key="1">
    <source>
        <dbReference type="EMBL" id="MBE3639064.1"/>
    </source>
</evidence>
<evidence type="ECO:0000313" key="2">
    <source>
        <dbReference type="Proteomes" id="UP000609121"/>
    </source>
</evidence>
<keyword evidence="2" id="KW-1185">Reference proteome</keyword>
<name>A0A8J6YYQ2_9RHOB</name>
<protein>
    <submittedName>
        <fullName evidence="1">Uncharacterized protein</fullName>
    </submittedName>
</protein>
<sequence length="370" mass="41721">MTRLHVETLQGFTLPEDLPLRRDYNFPEAERSALYLERYDRRTLFYDAVRLPGSGHLLLTAPPLYNLRARLRRGLHDGGRPVGRGLRHWQTPQAELMTLRRRVQAPELVLDGTRHPLPVRESRAEMFAGLNCMVVLNRDNDPDWIAASVDYHIRAHGLQGVLIFDNGSVTYTAEALAGRLAAVPGLEALAVYRVPFSFGPPLKSRKDRTNPRFLQPALLNLARREILSRARAVLNVDPDEIIRSKGGASVFDRAVARRHTMVKIHGSWVLPPPGTPLPAPQSAHTHREVPNQRCNQKWCAVPGGMLGRFGWAVHHVGGRFVRLVGATPDLELLHCRGTSTGWKSKRFELPAATREDPALAEFFRRWFPND</sequence>